<dbReference type="KEGG" id="paro:CUV01_02075"/>
<dbReference type="InterPro" id="IPR001543">
    <property type="entry name" value="FliN-like_C"/>
</dbReference>
<dbReference type="Pfam" id="PF01052">
    <property type="entry name" value="FliMN_C"/>
    <property type="match status" value="1"/>
</dbReference>
<dbReference type="AlphaFoldDB" id="A0A2K9EBQ9"/>
<feature type="compositionally biased region" description="Low complexity" evidence="1">
    <location>
        <begin position="396"/>
        <end position="408"/>
    </location>
</feature>
<evidence type="ECO:0000313" key="3">
    <source>
        <dbReference type="EMBL" id="AUH32338.1"/>
    </source>
</evidence>
<name>A0A2K9EBQ9_9RHOB</name>
<proteinExistence type="predicted"/>
<protein>
    <recommendedName>
        <fullName evidence="2">Flagellar motor switch protein FliN-like C-terminal domain-containing protein</fullName>
    </recommendedName>
</protein>
<keyword evidence="4" id="KW-1185">Reference proteome</keyword>
<gene>
    <name evidence="3" type="ORF">CUV01_02075</name>
</gene>
<dbReference type="EMBL" id="CP025408">
    <property type="protein sequence ID" value="AUH32338.1"/>
    <property type="molecule type" value="Genomic_DNA"/>
</dbReference>
<accession>A0A2K9EBQ9</accession>
<dbReference type="Proteomes" id="UP000233742">
    <property type="component" value="Chromosome"/>
</dbReference>
<feature type="domain" description="Flagellar motor switch protein FliN-like C-terminal" evidence="2">
    <location>
        <begin position="252"/>
        <end position="318"/>
    </location>
</feature>
<sequence>MADLDAGQGQGETSGQRVLSGLLKARDQARLADGAAPSLPHPQPATVKRAALNAIGRAFERLYKLPASPLELSPAAITLAEMAELLPQPALLSVVEGAGEAIGVVAICPSLMTALIEMQTIGRITSRPVETRRSTRSDAIICADFVNALLSELGGEITRIDGFENFGGFRYASFLEDQRPLLLMLEDCPYRSLAYTVKVGGEPGREGKIFVALPQKTAVAALAPPSPAEAVMAAPATDESDRPAPDLTAPMAQAPIEVVGVLCRRSMRLGDLRDLRAGQVLPLPRVDLSHTRLETRLGQLLATGKLGESEGYHAIRLRREGEQKLTGGDDQQAGKTNDQAASTASGLTAHDVIANGTHPALAPEPPMADLSLPDRFRTGTAVPGDAKQPPPQNSGTTVAPAPTTADAPQKSANTG</sequence>
<dbReference type="Gene3D" id="2.30.330.10">
    <property type="entry name" value="SpoA-like"/>
    <property type="match status" value="1"/>
</dbReference>
<reference evidence="3 4" key="1">
    <citation type="submission" date="2017-12" db="EMBL/GenBank/DDBJ databases">
        <authorList>
            <person name="Hurst M.R.H."/>
        </authorList>
    </citation>
    <scope>NUCLEOTIDE SEQUENCE [LARGE SCALE GENOMIC DNA]</scope>
    <source>
        <strain evidence="3 4">BM15</strain>
    </source>
</reference>
<feature type="region of interest" description="Disordered" evidence="1">
    <location>
        <begin position="321"/>
        <end position="344"/>
    </location>
</feature>
<evidence type="ECO:0000313" key="4">
    <source>
        <dbReference type="Proteomes" id="UP000233742"/>
    </source>
</evidence>
<dbReference type="SUPFAM" id="SSF101801">
    <property type="entry name" value="Surface presentation of antigens (SPOA)"/>
    <property type="match status" value="1"/>
</dbReference>
<feature type="region of interest" description="Disordered" evidence="1">
    <location>
        <begin position="356"/>
        <end position="415"/>
    </location>
</feature>
<evidence type="ECO:0000256" key="1">
    <source>
        <dbReference type="SAM" id="MobiDB-lite"/>
    </source>
</evidence>
<dbReference type="OrthoDB" id="7824563at2"/>
<organism evidence="3 4">
    <name type="scientific">Paracoccus tegillarcae</name>
    <dbReference type="NCBI Taxonomy" id="1529068"/>
    <lineage>
        <taxon>Bacteria</taxon>
        <taxon>Pseudomonadati</taxon>
        <taxon>Pseudomonadota</taxon>
        <taxon>Alphaproteobacteria</taxon>
        <taxon>Rhodobacterales</taxon>
        <taxon>Paracoccaceae</taxon>
        <taxon>Paracoccus</taxon>
    </lineage>
</organism>
<dbReference type="InterPro" id="IPR036429">
    <property type="entry name" value="SpoA-like_sf"/>
</dbReference>
<evidence type="ECO:0000259" key="2">
    <source>
        <dbReference type="Pfam" id="PF01052"/>
    </source>
</evidence>
<feature type="compositionally biased region" description="Polar residues" evidence="1">
    <location>
        <begin position="333"/>
        <end position="344"/>
    </location>
</feature>
<dbReference type="RefSeq" id="WP_101459015.1">
    <property type="nucleotide sequence ID" value="NZ_CP025408.1"/>
</dbReference>